<keyword evidence="5 6" id="KW-0456">Lyase</keyword>
<dbReference type="PANTHER" id="PTHR42844">
    <property type="entry name" value="DIHYDRONEOPTERIN ALDOLASE 1-RELATED"/>
    <property type="match status" value="1"/>
</dbReference>
<dbReference type="InterPro" id="IPR006157">
    <property type="entry name" value="FolB_dom"/>
</dbReference>
<dbReference type="GO" id="GO:0046656">
    <property type="term" value="P:folic acid biosynthetic process"/>
    <property type="evidence" value="ECO:0007669"/>
    <property type="project" value="UniProtKB-UniRule"/>
</dbReference>
<gene>
    <name evidence="8" type="ordered locus">Bsel_0074</name>
</gene>
<dbReference type="eggNOG" id="COG1539">
    <property type="taxonomic scope" value="Bacteria"/>
</dbReference>
<evidence type="ECO:0000256" key="2">
    <source>
        <dbReference type="ARBA" id="ARBA00005013"/>
    </source>
</evidence>
<dbReference type="InterPro" id="IPR043133">
    <property type="entry name" value="GTP-CH-I_C/QueF"/>
</dbReference>
<comment type="similarity">
    <text evidence="3 6">Belongs to the DHNA family.</text>
</comment>
<sequence length="124" mass="14063">MDKVFVEGMKFYGYHGAYRAENELGQRFEADVLMEMDSKKAAETDALEDTVNYALVYETVRDIIEGEAVNLVETLANRVADDILRKFHLVEACTVKVTKPDPPIPGHYDAVAVQVRRSRDHHAH</sequence>
<dbReference type="NCBIfam" id="TIGR00525">
    <property type="entry name" value="folB"/>
    <property type="match status" value="1"/>
</dbReference>
<dbReference type="GO" id="GO:0005737">
    <property type="term" value="C:cytoplasm"/>
    <property type="evidence" value="ECO:0007669"/>
    <property type="project" value="TreeGrafter"/>
</dbReference>
<dbReference type="NCBIfam" id="TIGR00526">
    <property type="entry name" value="folB_dom"/>
    <property type="match status" value="1"/>
</dbReference>
<evidence type="ECO:0000259" key="7">
    <source>
        <dbReference type="SMART" id="SM00905"/>
    </source>
</evidence>
<comment type="function">
    <text evidence="6">Catalyzes the conversion of 7,8-dihydroneopterin to 6-hydroxymethyl-7,8-dihydropterin.</text>
</comment>
<keyword evidence="9" id="KW-1185">Reference proteome</keyword>
<dbReference type="Proteomes" id="UP000000271">
    <property type="component" value="Chromosome"/>
</dbReference>
<dbReference type="RefSeq" id="WP_013171054.1">
    <property type="nucleotide sequence ID" value="NC_014219.1"/>
</dbReference>
<dbReference type="HOGENOM" id="CLU_112632_1_3_9"/>
<dbReference type="GO" id="GO:0004150">
    <property type="term" value="F:dihydroneopterin aldolase activity"/>
    <property type="evidence" value="ECO:0007669"/>
    <property type="project" value="UniProtKB-UniRule"/>
</dbReference>
<comment type="catalytic activity">
    <reaction evidence="1 6">
        <text>7,8-dihydroneopterin = 6-hydroxymethyl-7,8-dihydropterin + glycolaldehyde</text>
        <dbReference type="Rhea" id="RHEA:10540"/>
        <dbReference type="ChEBI" id="CHEBI:17001"/>
        <dbReference type="ChEBI" id="CHEBI:17071"/>
        <dbReference type="ChEBI" id="CHEBI:44841"/>
        <dbReference type="EC" id="4.1.2.25"/>
    </reaction>
</comment>
<evidence type="ECO:0000313" key="8">
    <source>
        <dbReference type="EMBL" id="ADH97624.1"/>
    </source>
</evidence>
<dbReference type="KEGG" id="bse:Bsel_0074"/>
<dbReference type="InterPro" id="IPR006156">
    <property type="entry name" value="Dihydroneopterin_aldolase"/>
</dbReference>
<evidence type="ECO:0000313" key="9">
    <source>
        <dbReference type="Proteomes" id="UP000000271"/>
    </source>
</evidence>
<dbReference type="AlphaFoldDB" id="D6XV66"/>
<reference evidence="8" key="1">
    <citation type="submission" date="2009-10" db="EMBL/GenBank/DDBJ databases">
        <title>Complete sequence of Bacillus selenitireducens MLS10.</title>
        <authorList>
            <consortium name="US DOE Joint Genome Institute"/>
            <person name="Lucas S."/>
            <person name="Copeland A."/>
            <person name="Lapidus A."/>
            <person name="Glavina del Rio T."/>
            <person name="Dalin E."/>
            <person name="Tice H."/>
            <person name="Bruce D."/>
            <person name="Goodwin L."/>
            <person name="Pitluck S."/>
            <person name="Sims D."/>
            <person name="Brettin T."/>
            <person name="Detter J.C."/>
            <person name="Han C."/>
            <person name="Larimer F."/>
            <person name="Land M."/>
            <person name="Hauser L."/>
            <person name="Kyrpides N."/>
            <person name="Ovchinnikova G."/>
            <person name="Stolz J."/>
        </authorList>
    </citation>
    <scope>NUCLEOTIDE SEQUENCE [LARGE SCALE GENOMIC DNA]</scope>
    <source>
        <strain evidence="8">MLS10</strain>
    </source>
</reference>
<dbReference type="SUPFAM" id="SSF55620">
    <property type="entry name" value="Tetrahydrobiopterin biosynthesis enzymes-like"/>
    <property type="match status" value="1"/>
</dbReference>
<dbReference type="Pfam" id="PF02152">
    <property type="entry name" value="FolB"/>
    <property type="match status" value="1"/>
</dbReference>
<dbReference type="EMBL" id="CP001791">
    <property type="protein sequence ID" value="ADH97624.1"/>
    <property type="molecule type" value="Genomic_DNA"/>
</dbReference>
<evidence type="ECO:0000256" key="3">
    <source>
        <dbReference type="ARBA" id="ARBA00005708"/>
    </source>
</evidence>
<dbReference type="CDD" id="cd00534">
    <property type="entry name" value="DHNA_DHNTPE"/>
    <property type="match status" value="1"/>
</dbReference>
<evidence type="ECO:0000256" key="6">
    <source>
        <dbReference type="RuleBase" id="RU362079"/>
    </source>
</evidence>
<dbReference type="UniPathway" id="UPA00077">
    <property type="reaction ID" value="UER00154"/>
</dbReference>
<dbReference type="Gene3D" id="3.30.1130.10">
    <property type="match status" value="1"/>
</dbReference>
<proteinExistence type="inferred from homology"/>
<protein>
    <recommendedName>
        <fullName evidence="6">7,8-dihydroneopterin aldolase</fullName>
        <ecNumber evidence="6">4.1.2.25</ecNumber>
    </recommendedName>
</protein>
<accession>D6XV66</accession>
<evidence type="ECO:0000256" key="1">
    <source>
        <dbReference type="ARBA" id="ARBA00001353"/>
    </source>
</evidence>
<evidence type="ECO:0000256" key="5">
    <source>
        <dbReference type="ARBA" id="ARBA00023239"/>
    </source>
</evidence>
<organism evidence="8 9">
    <name type="scientific">Bacillus selenitireducens (strain ATCC 700615 / DSM 15326 / MLS10)</name>
    <dbReference type="NCBI Taxonomy" id="439292"/>
    <lineage>
        <taxon>Bacteria</taxon>
        <taxon>Bacillati</taxon>
        <taxon>Bacillota</taxon>
        <taxon>Bacilli</taxon>
        <taxon>Bacillales</taxon>
        <taxon>Bacillaceae</taxon>
        <taxon>Salisediminibacterium</taxon>
    </lineage>
</organism>
<dbReference type="SMART" id="SM00905">
    <property type="entry name" value="FolB"/>
    <property type="match status" value="1"/>
</dbReference>
<dbReference type="GO" id="GO:0046654">
    <property type="term" value="P:tetrahydrofolate biosynthetic process"/>
    <property type="evidence" value="ECO:0007669"/>
    <property type="project" value="UniProtKB-UniRule"/>
</dbReference>
<dbReference type="OrthoDB" id="9803748at2"/>
<name>D6XV66_BACIE</name>
<comment type="pathway">
    <text evidence="2 6">Cofactor biosynthesis; tetrahydrofolate biosynthesis; 2-amino-4-hydroxy-6-hydroxymethyl-7,8-dihydropteridine diphosphate from 7,8-dihydroneopterin triphosphate: step 3/4.</text>
</comment>
<dbReference type="EC" id="4.1.2.25" evidence="6"/>
<keyword evidence="4 6" id="KW-0289">Folate biosynthesis</keyword>
<dbReference type="FunFam" id="3.30.1130.10:FF:000003">
    <property type="entry name" value="7,8-dihydroneopterin aldolase"/>
    <property type="match status" value="1"/>
</dbReference>
<dbReference type="STRING" id="439292.Bsel_0074"/>
<evidence type="ECO:0000256" key="4">
    <source>
        <dbReference type="ARBA" id="ARBA00022909"/>
    </source>
</evidence>
<feature type="domain" description="Dihydroneopterin aldolase/epimerase" evidence="7">
    <location>
        <begin position="4"/>
        <end position="117"/>
    </location>
</feature>
<dbReference type="PANTHER" id="PTHR42844:SF1">
    <property type="entry name" value="DIHYDRONEOPTERIN ALDOLASE 1-RELATED"/>
    <property type="match status" value="1"/>
</dbReference>